<organism evidence="1 2">
    <name type="scientific">Nitrosopumilus ureiphilus</name>
    <dbReference type="NCBI Taxonomy" id="1470067"/>
    <lineage>
        <taxon>Archaea</taxon>
        <taxon>Nitrososphaerota</taxon>
        <taxon>Nitrososphaeria</taxon>
        <taxon>Nitrosopumilales</taxon>
        <taxon>Nitrosopumilaceae</taxon>
        <taxon>Nitrosopumilus</taxon>
    </lineage>
</organism>
<dbReference type="GeneID" id="56066825"/>
<evidence type="ECO:0000313" key="2">
    <source>
        <dbReference type="Proteomes" id="UP000509478"/>
    </source>
</evidence>
<name>A0A7D5M8N9_9ARCH</name>
<dbReference type="KEGG" id="nue:C5F50_02145"/>
<gene>
    <name evidence="1" type="ORF">C5F50_02145</name>
</gene>
<protein>
    <submittedName>
        <fullName evidence="1">Uncharacterized protein</fullName>
    </submittedName>
</protein>
<sequence>MNYQELFSEIFSHHKERMKRNYHKEDPEEISPNEKAILTGFSKLPCKLDIIEVNLDENNPSKRGCLLKYDLTSLEESKITIHDIIECNTEELKKALQKNFCLSENRSEVLSTEINKAKSTAGFPLEDAYVHFLDYDIKENFDKFKDEMTSPFYPFFTDYFAQKYNTVEKIDFNKLYELLPEKTIPISEYLKPDLRGSAYTIEELQKQVSSLSLIPKVPDTVKSMFKTAKDLYVLSFFNYQLFTVASHYSLLSFDTALEYRFITDIGNKAQIHYEDEIQELTNPTYSKIFSRLQNQKRKQNWKLYKVRVNGKKFPMSSNELISYLMANGIIPKWQANIFQAIKKLRNSMTHIDHTSTFAPSMAYGMLESLCYSINIMFHNDKNH</sequence>
<dbReference type="AlphaFoldDB" id="A0A7D5M8N9"/>
<proteinExistence type="predicted"/>
<dbReference type="OrthoDB" id="372183at2157"/>
<dbReference type="RefSeq" id="WP_179372072.1">
    <property type="nucleotide sequence ID" value="NZ_CP026995.1"/>
</dbReference>
<reference evidence="1 2" key="1">
    <citation type="submission" date="2018-02" db="EMBL/GenBank/DDBJ databases">
        <title>Complete genome of Nitrosopumilus ureaphilus PS0.</title>
        <authorList>
            <person name="Qin W."/>
            <person name="Zheng Y."/>
            <person name="Stahl D.A."/>
        </authorList>
    </citation>
    <scope>NUCLEOTIDE SEQUENCE [LARGE SCALE GENOMIC DNA]</scope>
    <source>
        <strain evidence="1 2">PS0</strain>
    </source>
</reference>
<accession>A0A7D5M8N9</accession>
<dbReference type="EMBL" id="CP026995">
    <property type="protein sequence ID" value="QLH06009.1"/>
    <property type="molecule type" value="Genomic_DNA"/>
</dbReference>
<evidence type="ECO:0000313" key="1">
    <source>
        <dbReference type="EMBL" id="QLH06009.1"/>
    </source>
</evidence>
<keyword evidence="2" id="KW-1185">Reference proteome</keyword>
<dbReference type="Proteomes" id="UP000509478">
    <property type="component" value="Chromosome"/>
</dbReference>